<evidence type="ECO:0000256" key="9">
    <source>
        <dbReference type="RuleBase" id="RU003545"/>
    </source>
</evidence>
<dbReference type="Pfam" id="PF00550">
    <property type="entry name" value="PP-binding"/>
    <property type="match status" value="1"/>
</dbReference>
<dbReference type="EMBL" id="SLUI01000001">
    <property type="protein sequence ID" value="TCL39972.1"/>
    <property type="molecule type" value="Genomic_DNA"/>
</dbReference>
<dbReference type="HAMAP" id="MF_01217">
    <property type="entry name" value="Acyl_carrier"/>
    <property type="match status" value="1"/>
</dbReference>
<keyword evidence="6 7" id="KW-0275">Fatty acid biosynthesis</keyword>
<dbReference type="InterPro" id="IPR036736">
    <property type="entry name" value="ACP-like_sf"/>
</dbReference>
<feature type="domain" description="Carrier" evidence="10">
    <location>
        <begin position="1"/>
        <end position="71"/>
    </location>
</feature>
<dbReference type="AlphaFoldDB" id="A0A4R1Q4M8"/>
<dbReference type="PANTHER" id="PTHR20863:SF76">
    <property type="entry name" value="CARRIER DOMAIN-CONTAINING PROTEIN"/>
    <property type="match status" value="1"/>
</dbReference>
<organism evidence="11 12">
    <name type="scientific">Anaerospora hongkongensis</name>
    <dbReference type="NCBI Taxonomy" id="244830"/>
    <lineage>
        <taxon>Bacteria</taxon>
        <taxon>Bacillati</taxon>
        <taxon>Bacillota</taxon>
        <taxon>Negativicutes</taxon>
        <taxon>Selenomonadales</taxon>
        <taxon>Sporomusaceae</taxon>
        <taxon>Anaerospora</taxon>
    </lineage>
</organism>
<comment type="pathway">
    <text evidence="7 9">Lipid metabolism; fatty acid biosynthesis.</text>
</comment>
<dbReference type="Proteomes" id="UP000295063">
    <property type="component" value="Unassembled WGS sequence"/>
</dbReference>
<comment type="PTM">
    <text evidence="9">4'-phosphopantetheine is transferred from CoA to a specific serine of apo-ACP by acpS.</text>
</comment>
<reference evidence="11 12" key="1">
    <citation type="submission" date="2019-03" db="EMBL/GenBank/DDBJ databases">
        <title>Genomic Encyclopedia of Type Strains, Phase IV (KMG-IV): sequencing the most valuable type-strain genomes for metagenomic binning, comparative biology and taxonomic classification.</title>
        <authorList>
            <person name="Goeker M."/>
        </authorList>
    </citation>
    <scope>NUCLEOTIDE SEQUENCE [LARGE SCALE GENOMIC DNA]</scope>
    <source>
        <strain evidence="11 12">DSM 15969</strain>
    </source>
</reference>
<dbReference type="GO" id="GO:0009245">
    <property type="term" value="P:lipid A biosynthetic process"/>
    <property type="evidence" value="ECO:0007669"/>
    <property type="project" value="TreeGrafter"/>
</dbReference>
<protein>
    <recommendedName>
        <fullName evidence="7 8">Acyl carrier protein</fullName>
        <shortName evidence="7">ACP</shortName>
    </recommendedName>
</protein>
<dbReference type="OrthoDB" id="9804551at2"/>
<evidence type="ECO:0000256" key="4">
    <source>
        <dbReference type="ARBA" id="ARBA00022832"/>
    </source>
</evidence>
<accession>A0A4R1Q4M8</accession>
<keyword evidence="2 7" id="KW-0444">Lipid biosynthesis</keyword>
<dbReference type="InterPro" id="IPR009081">
    <property type="entry name" value="PP-bd_ACP"/>
</dbReference>
<comment type="PTM">
    <text evidence="7">4'-phosphopantetheine is transferred from CoA to a specific serine of apo-ACP by AcpS. This modification is essential for activity because fatty acids are bound in thioester linkage to the sulfhydryl of the prosthetic group.</text>
</comment>
<gene>
    <name evidence="7" type="primary">acpP</name>
    <name evidence="11" type="ORF">EV210_101172</name>
</gene>
<evidence type="ECO:0000256" key="1">
    <source>
        <dbReference type="ARBA" id="ARBA00022450"/>
    </source>
</evidence>
<evidence type="ECO:0000256" key="6">
    <source>
        <dbReference type="ARBA" id="ARBA00023160"/>
    </source>
</evidence>
<dbReference type="GO" id="GO:0016020">
    <property type="term" value="C:membrane"/>
    <property type="evidence" value="ECO:0007669"/>
    <property type="project" value="GOC"/>
</dbReference>
<keyword evidence="1 7" id="KW-0596">Phosphopantetheine</keyword>
<comment type="caution">
    <text evidence="11">The sequence shown here is derived from an EMBL/GenBank/DDBJ whole genome shotgun (WGS) entry which is preliminary data.</text>
</comment>
<keyword evidence="7" id="KW-0963">Cytoplasm</keyword>
<dbReference type="InterPro" id="IPR003231">
    <property type="entry name" value="ACP"/>
</dbReference>
<evidence type="ECO:0000313" key="11">
    <source>
        <dbReference type="EMBL" id="TCL39972.1"/>
    </source>
</evidence>
<dbReference type="UniPathway" id="UPA00094"/>
<dbReference type="PANTHER" id="PTHR20863">
    <property type="entry name" value="ACYL CARRIER PROTEIN"/>
    <property type="match status" value="1"/>
</dbReference>
<dbReference type="NCBIfam" id="NF002150">
    <property type="entry name" value="PRK00982.1-4"/>
    <property type="match status" value="1"/>
</dbReference>
<comment type="subcellular location">
    <subcellularLocation>
        <location evidence="7">Cytoplasm</location>
    </subcellularLocation>
</comment>
<dbReference type="SUPFAM" id="SSF47336">
    <property type="entry name" value="ACP-like"/>
    <property type="match status" value="1"/>
</dbReference>
<dbReference type="GO" id="GO:0000036">
    <property type="term" value="F:acyl carrier activity"/>
    <property type="evidence" value="ECO:0007669"/>
    <property type="project" value="UniProtKB-UniRule"/>
</dbReference>
<keyword evidence="3 7" id="KW-0597">Phosphoprotein</keyword>
<evidence type="ECO:0000256" key="5">
    <source>
        <dbReference type="ARBA" id="ARBA00023098"/>
    </source>
</evidence>
<evidence type="ECO:0000259" key="10">
    <source>
        <dbReference type="PROSITE" id="PS50075"/>
    </source>
</evidence>
<evidence type="ECO:0000256" key="3">
    <source>
        <dbReference type="ARBA" id="ARBA00022553"/>
    </source>
</evidence>
<keyword evidence="5 7" id="KW-0443">Lipid metabolism</keyword>
<comment type="function">
    <text evidence="7 9">Carrier of the growing fatty acid chain in fatty acid biosynthesis.</text>
</comment>
<dbReference type="GO" id="GO:0005829">
    <property type="term" value="C:cytosol"/>
    <property type="evidence" value="ECO:0007669"/>
    <property type="project" value="TreeGrafter"/>
</dbReference>
<evidence type="ECO:0000256" key="7">
    <source>
        <dbReference type="HAMAP-Rule" id="MF_01217"/>
    </source>
</evidence>
<keyword evidence="12" id="KW-1185">Reference proteome</keyword>
<keyword evidence="4 7" id="KW-0276">Fatty acid metabolism</keyword>
<sequence length="74" mass="8321">MNTFEKVREVIVDCLCVDEVDVTMDAKLIEDLGADSLDLAGLFMELEVVPDEEAEKLKTVGQVVEYIDKRQTSK</sequence>
<dbReference type="NCBIfam" id="TIGR00517">
    <property type="entry name" value="acyl_carrier"/>
    <property type="match status" value="1"/>
</dbReference>
<dbReference type="Gene3D" id="1.10.1200.10">
    <property type="entry name" value="ACP-like"/>
    <property type="match status" value="1"/>
</dbReference>
<dbReference type="NCBIfam" id="NF002148">
    <property type="entry name" value="PRK00982.1-2"/>
    <property type="match status" value="1"/>
</dbReference>
<evidence type="ECO:0000256" key="2">
    <source>
        <dbReference type="ARBA" id="ARBA00022516"/>
    </source>
</evidence>
<dbReference type="RefSeq" id="WP_132074111.1">
    <property type="nucleotide sequence ID" value="NZ_SLUI01000001.1"/>
</dbReference>
<name>A0A4R1Q4M8_9FIRM</name>
<dbReference type="PROSITE" id="PS50075">
    <property type="entry name" value="CARRIER"/>
    <property type="match status" value="1"/>
</dbReference>
<proteinExistence type="inferred from homology"/>
<evidence type="ECO:0000256" key="8">
    <source>
        <dbReference type="NCBIfam" id="TIGR00517"/>
    </source>
</evidence>
<feature type="modified residue" description="O-(pantetheine 4'-phosphoryl)serine" evidence="7">
    <location>
        <position position="36"/>
    </location>
</feature>
<evidence type="ECO:0000313" key="12">
    <source>
        <dbReference type="Proteomes" id="UP000295063"/>
    </source>
</evidence>
<comment type="similarity">
    <text evidence="7">Belongs to the acyl carrier protein (ACP) family.</text>
</comment>
<dbReference type="GO" id="GO:0000035">
    <property type="term" value="F:acyl binding"/>
    <property type="evidence" value="ECO:0007669"/>
    <property type="project" value="TreeGrafter"/>
</dbReference>